<dbReference type="CDD" id="cd16278">
    <property type="entry name" value="metallo-hydrolase-like_MBL-fold"/>
    <property type="match status" value="1"/>
</dbReference>
<dbReference type="InterPro" id="IPR001279">
    <property type="entry name" value="Metallo-B-lactamas"/>
</dbReference>
<proteinExistence type="predicted"/>
<dbReference type="STRING" id="1086013.SAMN05421774_101898"/>
<sequence>MADHSESRLRAGKPVWLEPGVRRVLAPNPSPLTGPGTNSYILGEGRVALIDPGPDNDAHLDALLAALAPGERVEMILVTHAHHDHSELAARLAARVAAPVVAFGDARAGLNPAFSGFGDLGGGEGADHGFRPDETVADGAVVHGPDWKLEVIHTPGHFGNHICLSWNEAMFSGDQAMGWATSIVSPPDGDMTAYMASMDRLIARAPDRLYPGHGAEVSDGLSRLHELIAHRRGREAQILAALAQEGGTASELATRIYTDIPLGLIPAATRNVIAHLLDLEARSRAIASGPSRLTARWRLA</sequence>
<dbReference type="SMART" id="SM00849">
    <property type="entry name" value="Lactamase_B"/>
    <property type="match status" value="1"/>
</dbReference>
<evidence type="ECO:0000313" key="2">
    <source>
        <dbReference type="EMBL" id="SIS68627.1"/>
    </source>
</evidence>
<dbReference type="RefSeq" id="WP_076529050.1">
    <property type="nucleotide sequence ID" value="NZ_BMEH01000001.1"/>
</dbReference>
<dbReference type="Pfam" id="PF17778">
    <property type="entry name" value="WHD_BLACT"/>
    <property type="match status" value="1"/>
</dbReference>
<gene>
    <name evidence="2" type="ORF">SAMN05421774_101898</name>
</gene>
<dbReference type="Gene3D" id="3.60.15.10">
    <property type="entry name" value="Ribonuclease Z/Hydroxyacylglutathione hydrolase-like"/>
    <property type="match status" value="1"/>
</dbReference>
<dbReference type="Gene3D" id="1.10.10.10">
    <property type="entry name" value="Winged helix-like DNA-binding domain superfamily/Winged helix DNA-binding domain"/>
    <property type="match status" value="1"/>
</dbReference>
<dbReference type="InterPro" id="IPR036866">
    <property type="entry name" value="RibonucZ/Hydroxyglut_hydro"/>
</dbReference>
<keyword evidence="2" id="KW-0378">Hydrolase</keyword>
<protein>
    <submittedName>
        <fullName evidence="2">Hydroxyacylglutathione hydrolase</fullName>
    </submittedName>
</protein>
<evidence type="ECO:0000313" key="3">
    <source>
        <dbReference type="Proteomes" id="UP000186141"/>
    </source>
</evidence>
<dbReference type="GO" id="GO:0016787">
    <property type="term" value="F:hydrolase activity"/>
    <property type="evidence" value="ECO:0007669"/>
    <property type="project" value="UniProtKB-KW"/>
</dbReference>
<dbReference type="OrthoDB" id="9788263at2"/>
<keyword evidence="3" id="KW-1185">Reference proteome</keyword>
<dbReference type="AlphaFoldDB" id="A0A1N7L487"/>
<dbReference type="Pfam" id="PF00753">
    <property type="entry name" value="Lactamase_B"/>
    <property type="match status" value="1"/>
</dbReference>
<dbReference type="InterPro" id="IPR041516">
    <property type="entry name" value="LACTB2_WH"/>
</dbReference>
<dbReference type="SUPFAM" id="SSF56281">
    <property type="entry name" value="Metallo-hydrolase/oxidoreductase"/>
    <property type="match status" value="1"/>
</dbReference>
<dbReference type="InterPro" id="IPR050662">
    <property type="entry name" value="Sec-metab_biosynth-thioest"/>
</dbReference>
<dbReference type="PANTHER" id="PTHR23131:SF0">
    <property type="entry name" value="ENDORIBONUCLEASE LACTB2"/>
    <property type="match status" value="1"/>
</dbReference>
<dbReference type="PANTHER" id="PTHR23131">
    <property type="entry name" value="ENDORIBONUCLEASE LACTB2"/>
    <property type="match status" value="1"/>
</dbReference>
<dbReference type="InterPro" id="IPR036388">
    <property type="entry name" value="WH-like_DNA-bd_sf"/>
</dbReference>
<feature type="domain" description="Metallo-beta-lactamase" evidence="1">
    <location>
        <begin position="36"/>
        <end position="213"/>
    </location>
</feature>
<name>A0A1N7L487_9RHOB</name>
<dbReference type="EMBL" id="FTOT01000001">
    <property type="protein sequence ID" value="SIS68627.1"/>
    <property type="molecule type" value="Genomic_DNA"/>
</dbReference>
<evidence type="ECO:0000259" key="1">
    <source>
        <dbReference type="SMART" id="SM00849"/>
    </source>
</evidence>
<dbReference type="Proteomes" id="UP000186141">
    <property type="component" value="Unassembled WGS sequence"/>
</dbReference>
<organism evidence="2 3">
    <name type="scientific">Gemmobacter megaterium</name>
    <dbReference type="NCBI Taxonomy" id="1086013"/>
    <lineage>
        <taxon>Bacteria</taxon>
        <taxon>Pseudomonadati</taxon>
        <taxon>Pseudomonadota</taxon>
        <taxon>Alphaproteobacteria</taxon>
        <taxon>Rhodobacterales</taxon>
        <taxon>Paracoccaceae</taxon>
        <taxon>Gemmobacter</taxon>
    </lineage>
</organism>
<reference evidence="2 3" key="1">
    <citation type="submission" date="2017-01" db="EMBL/GenBank/DDBJ databases">
        <authorList>
            <person name="Mah S.A."/>
            <person name="Swanson W.J."/>
            <person name="Moy G.W."/>
            <person name="Vacquier V.D."/>
        </authorList>
    </citation>
    <scope>NUCLEOTIDE SEQUENCE [LARGE SCALE GENOMIC DNA]</scope>
    <source>
        <strain evidence="2 3">DSM 26375</strain>
    </source>
</reference>
<accession>A0A1N7L487</accession>